<organism evidence="2 3">
    <name type="scientific">Dioszegia hungarica</name>
    <dbReference type="NCBI Taxonomy" id="4972"/>
    <lineage>
        <taxon>Eukaryota</taxon>
        <taxon>Fungi</taxon>
        <taxon>Dikarya</taxon>
        <taxon>Basidiomycota</taxon>
        <taxon>Agaricomycotina</taxon>
        <taxon>Tremellomycetes</taxon>
        <taxon>Tremellales</taxon>
        <taxon>Bulleribasidiaceae</taxon>
        <taxon>Dioszegia</taxon>
    </lineage>
</organism>
<protein>
    <submittedName>
        <fullName evidence="2">Capsule structure designer protein</fullName>
    </submittedName>
</protein>
<dbReference type="PANTHER" id="PTHR34407:SF1">
    <property type="entry name" value="SGNH HYDROLASE-TYPE ESTERASE DOMAIN-CONTAINING PROTEIN"/>
    <property type="match status" value="1"/>
</dbReference>
<evidence type="ECO:0000313" key="3">
    <source>
        <dbReference type="Proteomes" id="UP001164286"/>
    </source>
</evidence>
<reference evidence="2" key="1">
    <citation type="journal article" date="2022" name="G3 (Bethesda)">
        <title>High quality genome of the basidiomycete yeast Dioszegia hungarica PDD-24b-2 isolated from cloud water.</title>
        <authorList>
            <person name="Jarrige D."/>
            <person name="Haridas S."/>
            <person name="Bleykasten-Grosshans C."/>
            <person name="Joly M."/>
            <person name="Nadalig T."/>
            <person name="Sancelme M."/>
            <person name="Vuilleumier S."/>
            <person name="Grigoriev I.V."/>
            <person name="Amato P."/>
            <person name="Bringel F."/>
        </authorList>
    </citation>
    <scope>NUCLEOTIDE SEQUENCE</scope>
    <source>
        <strain evidence="2">PDD-24b-2</strain>
    </source>
</reference>
<feature type="transmembrane region" description="Helical" evidence="1">
    <location>
        <begin position="7"/>
        <end position="27"/>
    </location>
</feature>
<keyword evidence="1" id="KW-1133">Transmembrane helix</keyword>
<accession>A0AA38H687</accession>
<name>A0AA38H687_9TREE</name>
<evidence type="ECO:0000256" key="1">
    <source>
        <dbReference type="SAM" id="Phobius"/>
    </source>
</evidence>
<sequence>MPPSNRLLLISSIVINIVLFLSLYPIGHGQSLLFAPHSETSGGGGGSANGELSARGRGGQGCTMCGVAPELCDEVGEDRLNRAISHAGSNDRLRRLLAKIKAGDPFTVGVIGGSVSQGNGILWGEDEPREPWYRPAIMHRIIFEHLHALSPLSAHDKIPFDPASESPVGSATGRKVVFGVSGKKDGKNALVNGAQGGTGSNYFAYCWGEHMDQDVDLFIVELAINDEPLLHNIESYELMVRSLLDLPHKPAVINVEIFALLFETIAFGGEMHKGLNEFYDIPSISLRNPFLPDLMANFASVEKFFNRNEGKKGELEGMDVRHLSQYGHRMTADLVNAYIDMQLCEMERRALHAGPEWSGKRLEDKYPVAEVPKMRLNQKYDPATVVPPLRPSCFSMKSSKHKLEPLKQQGWSKWSHGEKHYWISTEPGATISFAFSSALGEVQLHYLRSAIFGLGNLWCWVDDAKDDGVRMEGYWPQNFNIAQSLPLSGFRPGDHVLNCENEVHTADPGGKHEFRIISLTR</sequence>
<dbReference type="SUPFAM" id="SSF52266">
    <property type="entry name" value="SGNH hydrolase"/>
    <property type="match status" value="1"/>
</dbReference>
<gene>
    <name evidence="2" type="ORF">MKK02DRAFT_16351</name>
</gene>
<keyword evidence="3" id="KW-1185">Reference proteome</keyword>
<evidence type="ECO:0000313" key="2">
    <source>
        <dbReference type="EMBL" id="KAI9634567.1"/>
    </source>
</evidence>
<dbReference type="RefSeq" id="XP_052944344.1">
    <property type="nucleotide sequence ID" value="XM_053085617.1"/>
</dbReference>
<dbReference type="GeneID" id="77724818"/>
<dbReference type="PANTHER" id="PTHR34407">
    <property type="entry name" value="EXPRESSED PROTEIN"/>
    <property type="match status" value="1"/>
</dbReference>
<dbReference type="EMBL" id="JAKWFO010000006">
    <property type="protein sequence ID" value="KAI9634567.1"/>
    <property type="molecule type" value="Genomic_DNA"/>
</dbReference>
<dbReference type="AlphaFoldDB" id="A0AA38H687"/>
<proteinExistence type="predicted"/>
<comment type="caution">
    <text evidence="2">The sequence shown here is derived from an EMBL/GenBank/DDBJ whole genome shotgun (WGS) entry which is preliminary data.</text>
</comment>
<keyword evidence="1" id="KW-0812">Transmembrane</keyword>
<dbReference type="Proteomes" id="UP001164286">
    <property type="component" value="Unassembled WGS sequence"/>
</dbReference>
<keyword evidence="1" id="KW-0472">Membrane</keyword>